<evidence type="ECO:0000256" key="8">
    <source>
        <dbReference type="SAM" id="Phobius"/>
    </source>
</evidence>
<organism evidence="9 10">
    <name type="scientific">Limulus polyphemus</name>
    <name type="common">Atlantic horseshoe crab</name>
    <dbReference type="NCBI Taxonomy" id="6850"/>
    <lineage>
        <taxon>Eukaryota</taxon>
        <taxon>Metazoa</taxon>
        <taxon>Ecdysozoa</taxon>
        <taxon>Arthropoda</taxon>
        <taxon>Chelicerata</taxon>
        <taxon>Merostomata</taxon>
        <taxon>Xiphosura</taxon>
        <taxon>Limulidae</taxon>
        <taxon>Limulus</taxon>
    </lineage>
</organism>
<evidence type="ECO:0000256" key="4">
    <source>
        <dbReference type="ARBA" id="ARBA00022989"/>
    </source>
</evidence>
<evidence type="ECO:0000256" key="7">
    <source>
        <dbReference type="ARBA" id="ARBA00032957"/>
    </source>
</evidence>
<name>A0ABM1C0B9_LIMPO</name>
<evidence type="ECO:0000256" key="3">
    <source>
        <dbReference type="ARBA" id="ARBA00022692"/>
    </source>
</evidence>
<feature type="transmembrane region" description="Helical" evidence="8">
    <location>
        <begin position="58"/>
        <end position="75"/>
    </location>
</feature>
<dbReference type="PANTHER" id="PTHR31040">
    <property type="entry name" value="NURIM"/>
    <property type="match status" value="1"/>
</dbReference>
<dbReference type="GeneID" id="106475887"/>
<protein>
    <recommendedName>
        <fullName evidence="7">Nuclear envelope membrane protein</fullName>
    </recommendedName>
    <alternativeName>
        <fullName evidence="6">Nuclear rim protein</fullName>
    </alternativeName>
</protein>
<feature type="transmembrane region" description="Helical" evidence="8">
    <location>
        <begin position="7"/>
        <end position="30"/>
    </location>
</feature>
<evidence type="ECO:0000313" key="10">
    <source>
        <dbReference type="RefSeq" id="XP_013792017.1"/>
    </source>
</evidence>
<comment type="subcellular location">
    <subcellularLocation>
        <location evidence="1">Nucleus inner membrane</location>
        <topology evidence="1">Multi-pass membrane protein</topology>
    </subcellularLocation>
</comment>
<dbReference type="PANTHER" id="PTHR31040:SF1">
    <property type="entry name" value="NURIM"/>
    <property type="match status" value="1"/>
</dbReference>
<sequence length="168" mass="19381">MALNTLFIVIISASAFILSFATVWQFVVFLSSHDILRYYRSKHVGAADQEIQYQYSNSVLWAVMVDAILILFFVGEHTLMARRSTKERLNQLSLGVLARSLYVLGTCLTLQILMKYWHPLPCGTLWEIDTLHHPFWWWLFVLTHIAAWVVVYGGSVMMDLPEMLGVKQ</sequence>
<comment type="similarity">
    <text evidence="2">Belongs to the nurim family.</text>
</comment>
<accession>A0ABM1C0B9</accession>
<gene>
    <name evidence="10" type="primary">LOC106475887</name>
</gene>
<evidence type="ECO:0000256" key="6">
    <source>
        <dbReference type="ARBA" id="ARBA00031700"/>
    </source>
</evidence>
<keyword evidence="4 8" id="KW-1133">Transmembrane helix</keyword>
<proteinExistence type="inferred from homology"/>
<evidence type="ECO:0000256" key="1">
    <source>
        <dbReference type="ARBA" id="ARBA00004473"/>
    </source>
</evidence>
<keyword evidence="9" id="KW-1185">Reference proteome</keyword>
<feature type="transmembrane region" description="Helical" evidence="8">
    <location>
        <begin position="96"/>
        <end position="117"/>
    </location>
</feature>
<dbReference type="Proteomes" id="UP000694941">
    <property type="component" value="Unplaced"/>
</dbReference>
<evidence type="ECO:0000256" key="2">
    <source>
        <dbReference type="ARBA" id="ARBA00010631"/>
    </source>
</evidence>
<keyword evidence="3 8" id="KW-0812">Transmembrane</keyword>
<dbReference type="RefSeq" id="XP_013792017.1">
    <property type="nucleotide sequence ID" value="XM_013936563.1"/>
</dbReference>
<feature type="transmembrane region" description="Helical" evidence="8">
    <location>
        <begin position="137"/>
        <end position="158"/>
    </location>
</feature>
<keyword evidence="5 8" id="KW-0472">Membrane</keyword>
<evidence type="ECO:0000256" key="5">
    <source>
        <dbReference type="ARBA" id="ARBA00023136"/>
    </source>
</evidence>
<reference evidence="10" key="1">
    <citation type="submission" date="2025-08" db="UniProtKB">
        <authorList>
            <consortium name="RefSeq"/>
        </authorList>
    </citation>
    <scope>IDENTIFICATION</scope>
    <source>
        <tissue evidence="10">Muscle</tissue>
    </source>
</reference>
<evidence type="ECO:0000313" key="9">
    <source>
        <dbReference type="Proteomes" id="UP000694941"/>
    </source>
</evidence>
<dbReference type="InterPro" id="IPR033580">
    <property type="entry name" value="Nurim-like"/>
</dbReference>
<feature type="non-terminal residue" evidence="10">
    <location>
        <position position="168"/>
    </location>
</feature>